<feature type="transmembrane region" description="Helical" evidence="5">
    <location>
        <begin position="79"/>
        <end position="100"/>
    </location>
</feature>
<evidence type="ECO:0000256" key="1">
    <source>
        <dbReference type="ARBA" id="ARBA00004651"/>
    </source>
</evidence>
<comment type="similarity">
    <text evidence="6">Belongs to the binding-protein-dependent transport system permease family. CysTW subfamily.</text>
</comment>
<keyword evidence="2 5" id="KW-0812">Transmembrane</keyword>
<feature type="transmembrane region" description="Helical" evidence="5">
    <location>
        <begin position="120"/>
        <end position="145"/>
    </location>
</feature>
<feature type="transmembrane region" description="Helical" evidence="5">
    <location>
        <begin position="43"/>
        <end position="67"/>
    </location>
</feature>
<comment type="caution">
    <text evidence="8">The sequence shown here is derived from an EMBL/GenBank/DDBJ whole genome shotgun (WGS) entry which is preliminary data.</text>
</comment>
<dbReference type="PROSITE" id="PS50928">
    <property type="entry name" value="ABC_TM1"/>
    <property type="match status" value="1"/>
</dbReference>
<keyword evidence="9" id="KW-1185">Reference proteome</keyword>
<dbReference type="RefSeq" id="WP_330195391.1">
    <property type="nucleotide sequence ID" value="NZ_JAZDRO010000001.1"/>
</dbReference>
<dbReference type="Pfam" id="PF12501">
    <property type="entry name" value="DUF3708"/>
    <property type="match status" value="1"/>
</dbReference>
<dbReference type="Proteomes" id="UP001310692">
    <property type="component" value="Unassembled WGS sequence"/>
</dbReference>
<comment type="subcellular location">
    <subcellularLocation>
        <location evidence="6">Cell inner membrane</location>
        <topology evidence="6">Multi-pass membrane protein</topology>
    </subcellularLocation>
    <subcellularLocation>
        <location evidence="1 5">Cell membrane</location>
        <topology evidence="1 5">Multi-pass membrane protein</topology>
    </subcellularLocation>
</comment>
<dbReference type="SUPFAM" id="SSF161098">
    <property type="entry name" value="MetI-like"/>
    <property type="match status" value="1"/>
</dbReference>
<evidence type="ECO:0000313" key="9">
    <source>
        <dbReference type="Proteomes" id="UP001310692"/>
    </source>
</evidence>
<comment type="function">
    <text evidence="6">Part of the binding-protein-dependent transport system for phosphate; probably responsible for the translocation of the substrate across the membrane.</text>
</comment>
<dbReference type="InterPro" id="IPR022182">
    <property type="entry name" value="PstC_N"/>
</dbReference>
<evidence type="ECO:0000313" key="8">
    <source>
        <dbReference type="EMBL" id="MEE2565860.1"/>
    </source>
</evidence>
<keyword evidence="3 5" id="KW-1133">Transmembrane helix</keyword>
<keyword evidence="6" id="KW-0592">Phosphate transport</keyword>
<evidence type="ECO:0000256" key="3">
    <source>
        <dbReference type="ARBA" id="ARBA00022989"/>
    </source>
</evidence>
<feature type="transmembrane region" description="Helical" evidence="5">
    <location>
        <begin position="319"/>
        <end position="340"/>
    </location>
</feature>
<evidence type="ECO:0000256" key="4">
    <source>
        <dbReference type="ARBA" id="ARBA00023136"/>
    </source>
</evidence>
<evidence type="ECO:0000256" key="2">
    <source>
        <dbReference type="ARBA" id="ARBA00022692"/>
    </source>
</evidence>
<feature type="transmembrane region" description="Helical" evidence="5">
    <location>
        <begin position="189"/>
        <end position="213"/>
    </location>
</feature>
<dbReference type="NCBIfam" id="TIGR02138">
    <property type="entry name" value="phosphate_pstC"/>
    <property type="match status" value="1"/>
</dbReference>
<keyword evidence="4 5" id="KW-0472">Membrane</keyword>
<dbReference type="Pfam" id="PF00528">
    <property type="entry name" value="BPD_transp_1"/>
    <property type="match status" value="1"/>
</dbReference>
<dbReference type="InterPro" id="IPR035906">
    <property type="entry name" value="MetI-like_sf"/>
</dbReference>
<gene>
    <name evidence="8" type="primary">pstC</name>
    <name evidence="8" type="ORF">V0U35_04140</name>
</gene>
<feature type="domain" description="ABC transmembrane type-1" evidence="7">
    <location>
        <begin position="190"/>
        <end position="407"/>
    </location>
</feature>
<sequence length="419" mass="43796">MSVSAITALTLLVLVSAGFYLGRTRAVASASGKPASLHSLPNYHGYFLAIWTAVPALLVLGLCAVFSGSIQSAVSALPAANILLLAGPPVAALIAGLAGLQIARGRIAQRFRARNHVERFIGLILLLSSVIAILTTVGIVLSLLFESLRFFEAINWQIQDFLFGLQWSPQIAIREDQVGQTGAFGAVPLFAGTAMITVIAMLIAAPVGLFAAIYLSEYAGPATRRTVKPILEILAGIPTVVYGFFALLTVGPAIRAAATFIGVDGAVTQSALSAGLVMGVMIIPFVSSLSDDVINAVPQSLRDGAYAMGATKSETVRQVILPAALPGIVGALLLAVSRAVGETMIVVMAAGQGANLTANPFESVTTITVQIVMLLTGDQEFDSPKTLSAFALGLVLFAFTLALNVIALRVVQKYREKYD</sequence>
<dbReference type="Gene3D" id="1.10.3720.10">
    <property type="entry name" value="MetI-like"/>
    <property type="match status" value="1"/>
</dbReference>
<protein>
    <recommendedName>
        <fullName evidence="6">Phosphate transport system permease protein</fullName>
    </recommendedName>
</protein>
<reference evidence="8 9" key="1">
    <citation type="submission" date="2024-01" db="EMBL/GenBank/DDBJ databases">
        <title>Hyphobacterium bacterium isolated from marine sediment.</title>
        <authorList>
            <person name="Zhao S."/>
        </authorList>
    </citation>
    <scope>NUCLEOTIDE SEQUENCE [LARGE SCALE GENOMIC DNA]</scope>
    <source>
        <strain evidence="8 9">Y60-23</strain>
    </source>
</reference>
<proteinExistence type="inferred from homology"/>
<feature type="transmembrane region" description="Helical" evidence="5">
    <location>
        <begin position="233"/>
        <end position="254"/>
    </location>
</feature>
<keyword evidence="5" id="KW-0813">Transport</keyword>
<dbReference type="InterPro" id="IPR011864">
    <property type="entry name" value="Phosphate_PstC"/>
</dbReference>
<evidence type="ECO:0000259" key="7">
    <source>
        <dbReference type="PROSITE" id="PS50928"/>
    </source>
</evidence>
<feature type="transmembrane region" description="Helical" evidence="5">
    <location>
        <begin position="389"/>
        <end position="411"/>
    </location>
</feature>
<name>A0ABU7LXY0_9PROT</name>
<dbReference type="PANTHER" id="PTHR42727">
    <property type="entry name" value="PHOSPHATE TRANSPORT SYSTEM PERMEASE PROTEIN"/>
    <property type="match status" value="1"/>
</dbReference>
<dbReference type="InterPro" id="IPR000515">
    <property type="entry name" value="MetI-like"/>
</dbReference>
<feature type="transmembrane region" description="Helical" evidence="5">
    <location>
        <begin position="266"/>
        <end position="286"/>
    </location>
</feature>
<dbReference type="CDD" id="cd06261">
    <property type="entry name" value="TM_PBP2"/>
    <property type="match status" value="1"/>
</dbReference>
<dbReference type="PANTHER" id="PTHR42727:SF1">
    <property type="entry name" value="PHOSPHATE TRANSPORT SYSTEM PERMEASE"/>
    <property type="match status" value="1"/>
</dbReference>
<keyword evidence="6" id="KW-1003">Cell membrane</keyword>
<evidence type="ECO:0000256" key="6">
    <source>
        <dbReference type="RuleBase" id="RU363054"/>
    </source>
</evidence>
<organism evidence="8 9">
    <name type="scientific">Hyphobacterium marinum</name>
    <dbReference type="NCBI Taxonomy" id="3116574"/>
    <lineage>
        <taxon>Bacteria</taxon>
        <taxon>Pseudomonadati</taxon>
        <taxon>Pseudomonadota</taxon>
        <taxon>Alphaproteobacteria</taxon>
        <taxon>Maricaulales</taxon>
        <taxon>Maricaulaceae</taxon>
        <taxon>Hyphobacterium</taxon>
    </lineage>
</organism>
<dbReference type="EMBL" id="JAZDRO010000001">
    <property type="protein sequence ID" value="MEE2565860.1"/>
    <property type="molecule type" value="Genomic_DNA"/>
</dbReference>
<comment type="caution">
    <text evidence="6">Lacks conserved residue(s) required for the propagation of feature annotation.</text>
</comment>
<evidence type="ECO:0000256" key="5">
    <source>
        <dbReference type="RuleBase" id="RU363032"/>
    </source>
</evidence>
<keyword evidence="6" id="KW-0997">Cell inner membrane</keyword>
<accession>A0ABU7LXY0</accession>
<feature type="transmembrane region" description="Helical" evidence="5">
    <location>
        <begin position="6"/>
        <end position="22"/>
    </location>
</feature>